<evidence type="ECO:0000256" key="2">
    <source>
        <dbReference type="ARBA" id="ARBA00022723"/>
    </source>
</evidence>
<dbReference type="EMBL" id="JAJHVV010000002">
    <property type="protein sequence ID" value="MCK6262518.1"/>
    <property type="molecule type" value="Genomic_DNA"/>
</dbReference>
<evidence type="ECO:0000256" key="3">
    <source>
        <dbReference type="ARBA" id="ARBA00022729"/>
    </source>
</evidence>
<dbReference type="GO" id="GO:0046872">
    <property type="term" value="F:metal ion binding"/>
    <property type="evidence" value="ECO:0007669"/>
    <property type="project" value="UniProtKB-KW"/>
</dbReference>
<proteinExistence type="predicted"/>
<dbReference type="InterPro" id="IPR005073">
    <property type="entry name" value="Peptidase_M74"/>
</dbReference>
<feature type="disulfide bond" evidence="8">
    <location>
        <begin position="46"/>
        <end position="271"/>
    </location>
</feature>
<keyword evidence="5 9" id="KW-0378">Hydrolase</keyword>
<feature type="disulfide bond" evidence="8">
    <location>
        <begin position="189"/>
        <end position="238"/>
    </location>
</feature>
<protein>
    <submittedName>
        <fullName evidence="9">Penicillin-insensitive murein endopeptidase</fullName>
        <ecNumber evidence="9">3.4.-.-</ecNumber>
    </submittedName>
</protein>
<evidence type="ECO:0000256" key="6">
    <source>
        <dbReference type="ARBA" id="ARBA00022833"/>
    </source>
</evidence>
<evidence type="ECO:0000256" key="4">
    <source>
        <dbReference type="ARBA" id="ARBA00022764"/>
    </source>
</evidence>
<keyword evidence="4" id="KW-0574">Periplasm</keyword>
<dbReference type="GO" id="GO:0030288">
    <property type="term" value="C:outer membrane-bounded periplasmic space"/>
    <property type="evidence" value="ECO:0007669"/>
    <property type="project" value="InterPro"/>
</dbReference>
<comment type="caution">
    <text evidence="9">The sequence shown here is derived from an EMBL/GenBank/DDBJ whole genome shotgun (WGS) entry which is preliminary data.</text>
</comment>
<dbReference type="EC" id="3.4.-.-" evidence="9"/>
<dbReference type="NCBIfam" id="NF006947">
    <property type="entry name" value="PRK09429.1"/>
    <property type="match status" value="1"/>
</dbReference>
<keyword evidence="7" id="KW-0482">Metalloprotease</keyword>
<keyword evidence="8" id="KW-1015">Disulfide bond</keyword>
<feature type="disulfide bond" evidence="8">
    <location>
        <begin position="219"/>
        <end position="226"/>
    </location>
</feature>
<evidence type="ECO:0000256" key="7">
    <source>
        <dbReference type="ARBA" id="ARBA00023049"/>
    </source>
</evidence>
<gene>
    <name evidence="9" type="primary">mepA</name>
    <name evidence="9" type="ORF">KP803_04445</name>
</gene>
<keyword evidence="6" id="KW-0862">Zinc</keyword>
<dbReference type="PIRSF" id="PIRSF018455">
    <property type="entry name" value="MepA"/>
    <property type="match status" value="1"/>
</dbReference>
<sequence length="277" mass="31129">MKKWQELSLGLLLAIVPVTVNSTPWEAKQIPSSHPTESIGSYANGCLAGAKALPLEGEGYQVIRSQRERYYAHPDTVSFIQHLAQQTYQDLGSILLIGDLSLPQGGRFSSGHSSHQTGLDIDVWLRLAKEPLSAQELAKPKAMSVVHVKEFELNRKRWSEEHFQLVKLAAQNEQVARIFVHPVIKNQLCESEQVDSREWLRKVRPWWGHHSHIHVRLNCPIGDSSCQAQAEPPKGDGCGHELASWWPKPEDKIDVAQPVKKKKVKVPPSQCLAMLNE</sequence>
<evidence type="ECO:0000313" key="10">
    <source>
        <dbReference type="Proteomes" id="UP001139559"/>
    </source>
</evidence>
<keyword evidence="10" id="KW-1185">Reference proteome</keyword>
<dbReference type="GO" id="GO:0008237">
    <property type="term" value="F:metallopeptidase activity"/>
    <property type="evidence" value="ECO:0007669"/>
    <property type="project" value="UniProtKB-KW"/>
</dbReference>
<keyword evidence="1" id="KW-0645">Protease</keyword>
<evidence type="ECO:0000313" key="9">
    <source>
        <dbReference type="EMBL" id="MCK6262518.1"/>
    </source>
</evidence>
<organism evidence="9 10">
    <name type="scientific">Vibrio amylolyticus</name>
    <dbReference type="NCBI Taxonomy" id="2847292"/>
    <lineage>
        <taxon>Bacteria</taxon>
        <taxon>Pseudomonadati</taxon>
        <taxon>Pseudomonadota</taxon>
        <taxon>Gammaproteobacteria</taxon>
        <taxon>Vibrionales</taxon>
        <taxon>Vibrionaceae</taxon>
        <taxon>Vibrio</taxon>
    </lineage>
</organism>
<dbReference type="SUPFAM" id="SSF55166">
    <property type="entry name" value="Hedgehog/DD-peptidase"/>
    <property type="match status" value="1"/>
</dbReference>
<dbReference type="Proteomes" id="UP001139559">
    <property type="component" value="Unassembled WGS sequence"/>
</dbReference>
<evidence type="ECO:0000256" key="1">
    <source>
        <dbReference type="ARBA" id="ARBA00022670"/>
    </source>
</evidence>
<reference evidence="9" key="1">
    <citation type="submission" date="2021-11" db="EMBL/GenBank/DDBJ databases">
        <title>Vibrio ZSDE26 sp. nov. and Vibrio ZSDZ34 sp. nov., isolated from coastal seawater in Qingdao.</title>
        <authorList>
            <person name="Zhang P."/>
        </authorList>
    </citation>
    <scope>NUCLEOTIDE SEQUENCE</scope>
    <source>
        <strain evidence="9">ZSDE26</strain>
    </source>
</reference>
<dbReference type="RefSeq" id="WP_248007627.1">
    <property type="nucleotide sequence ID" value="NZ_JAJHVV010000002.1"/>
</dbReference>
<keyword evidence="3" id="KW-0732">Signal</keyword>
<keyword evidence="2" id="KW-0479">Metal-binding</keyword>
<dbReference type="Pfam" id="PF03411">
    <property type="entry name" value="Peptidase_M74"/>
    <property type="match status" value="1"/>
</dbReference>
<dbReference type="InterPro" id="IPR009045">
    <property type="entry name" value="Zn_M74/Hedgehog-like"/>
</dbReference>
<dbReference type="AlphaFoldDB" id="A0A9X1XIJ1"/>
<evidence type="ECO:0000256" key="8">
    <source>
        <dbReference type="PIRSR" id="PIRSR018455-2"/>
    </source>
</evidence>
<dbReference type="GO" id="GO:0006508">
    <property type="term" value="P:proteolysis"/>
    <property type="evidence" value="ECO:0007669"/>
    <property type="project" value="UniProtKB-KW"/>
</dbReference>
<evidence type="ECO:0000256" key="5">
    <source>
        <dbReference type="ARBA" id="ARBA00022801"/>
    </source>
</evidence>
<name>A0A9X1XIJ1_9VIBR</name>
<dbReference type="GO" id="GO:0004252">
    <property type="term" value="F:serine-type endopeptidase activity"/>
    <property type="evidence" value="ECO:0007669"/>
    <property type="project" value="InterPro"/>
</dbReference>
<dbReference type="Gene3D" id="3.30.1380.10">
    <property type="match status" value="1"/>
</dbReference>
<accession>A0A9X1XIJ1</accession>